<evidence type="ECO:0000313" key="2">
    <source>
        <dbReference type="Proteomes" id="UP000014680"/>
    </source>
</evidence>
<dbReference type="OrthoDB" id="29598at2759"/>
<protein>
    <submittedName>
        <fullName evidence="1">Uncharacterized protein</fullName>
    </submittedName>
</protein>
<dbReference type="KEGG" id="eiv:EIN_129320"/>
<keyword evidence="2" id="KW-1185">Reference proteome</keyword>
<accession>L7FMN4</accession>
<dbReference type="Proteomes" id="UP000014680">
    <property type="component" value="Unassembled WGS sequence"/>
</dbReference>
<reference evidence="1 2" key="1">
    <citation type="submission" date="2012-10" db="EMBL/GenBank/DDBJ databases">
        <authorList>
            <person name="Zafar N."/>
            <person name="Inman J."/>
            <person name="Hall N."/>
            <person name="Lorenzi H."/>
            <person name="Caler E."/>
        </authorList>
    </citation>
    <scope>NUCLEOTIDE SEQUENCE [LARGE SCALE GENOMIC DNA]</scope>
    <source>
        <strain evidence="1 2">IP1</strain>
    </source>
</reference>
<organism evidence="1 2">
    <name type="scientific">Entamoeba invadens IP1</name>
    <dbReference type="NCBI Taxonomy" id="370355"/>
    <lineage>
        <taxon>Eukaryota</taxon>
        <taxon>Amoebozoa</taxon>
        <taxon>Evosea</taxon>
        <taxon>Archamoebae</taxon>
        <taxon>Mastigamoebida</taxon>
        <taxon>Entamoebidae</taxon>
        <taxon>Entamoeba</taxon>
    </lineage>
</organism>
<dbReference type="AlphaFoldDB" id="L7FMN4"/>
<sequence>MDEKDPKYEQNANKQKSKNLESFQQAVLIYLIATAGVKVIVKKQKKTAEKTYQIQLVDLLVLNGETVQFSQNVETQANNILITDTSDQRLRRFERNKIALAFNDLVEVATTLGFEFSEKNTRKSQKTIRMKKITTVKKDGKTIIDQKDIEPIGISVNNFIVANYKEGRCVCDERLVDDIQSHIPSQLSWKNVSERYQGNGYPLMDTSIAQPLVQIIPQQQIQQQVGEVLEPVTHLKIEQPIECENVMMSAINNDEDDGDEYQSVSDDDILLDEEPQPIQMVTPSDLNTPIQIEYNQPINQINTIQFEELKNVKSETSSDFACPINPIPLPQENIVFPNFVRGDVKMSQDINQEMRMSQDEPTFGFNFSKADDDVRTSRDQVDSFFTPNEFNSFSKFGKGTLYK</sequence>
<dbReference type="VEuPathDB" id="AmoebaDB:EIN_129320"/>
<dbReference type="EMBL" id="KB206458">
    <property type="protein sequence ID" value="ELP91592.1"/>
    <property type="molecule type" value="Genomic_DNA"/>
</dbReference>
<dbReference type="RefSeq" id="XP_004258363.1">
    <property type="nucleotide sequence ID" value="XM_004258315.1"/>
</dbReference>
<gene>
    <name evidence="1" type="ORF">EIN_129320</name>
</gene>
<proteinExistence type="predicted"/>
<dbReference type="OMA" id="QPIECEN"/>
<name>L7FMN4_ENTIV</name>
<evidence type="ECO:0000313" key="1">
    <source>
        <dbReference type="EMBL" id="ELP91592.1"/>
    </source>
</evidence>
<dbReference type="GeneID" id="14890551"/>